<feature type="repeat" description="Solcar" evidence="9">
    <location>
        <begin position="248"/>
        <end position="337"/>
    </location>
</feature>
<dbReference type="Pfam" id="PF00153">
    <property type="entry name" value="Mito_carr"/>
    <property type="match status" value="3"/>
</dbReference>
<dbReference type="PANTHER" id="PTHR45829">
    <property type="entry name" value="MITOCHONDRIAL CARRIER PROTEIN RIM2"/>
    <property type="match status" value="1"/>
</dbReference>
<feature type="region of interest" description="Disordered" evidence="11">
    <location>
        <begin position="17"/>
        <end position="36"/>
    </location>
</feature>
<dbReference type="InterPro" id="IPR002067">
    <property type="entry name" value="MCP"/>
</dbReference>
<dbReference type="InterPro" id="IPR023395">
    <property type="entry name" value="MCP_dom_sf"/>
</dbReference>
<dbReference type="GO" id="GO:0015218">
    <property type="term" value="F:pyrimidine nucleotide transmembrane transporter activity"/>
    <property type="evidence" value="ECO:0007669"/>
    <property type="project" value="InterPro"/>
</dbReference>
<sequence>MSTSIYSPPLIFTLSYSSSSGSSSNTNSNNNNINKKEPRSKNALLHFVAGGLGGAMGVIVTSPLEVIKTQLQGKNSNLLVQNKPRFMPTTFYSLYHLVQRDGTRGLWKGLGPHLLGVAPARAIHFSTYNLTKSILNKFGFKDGPILYLTSAISAGSAVAITTGPIWLIKTRMQLQTSLKNFNEGTQYRSFYHCCLSIIREEGPLGFYKGLGASLISVSESAFQFVLYEGFKSKIIQAKLKQGEVDPELSTYEYLMSAGVSKLVAAVSTYPHEVIRTRLREQSAPGAIPKYRSVIQGLLVIAKEEGLRGLYGGMGPHILRVVPNSCIMFLTYEFVLDLAHHASKLFKS</sequence>
<dbReference type="Proteomes" id="UP000695562">
    <property type="component" value="Unassembled WGS sequence"/>
</dbReference>
<evidence type="ECO:0000256" key="4">
    <source>
        <dbReference type="ARBA" id="ARBA00022737"/>
    </source>
</evidence>
<dbReference type="FunFam" id="1.50.40.10:FF:000267">
    <property type="entry name" value="Uncharacterized protein"/>
    <property type="match status" value="1"/>
</dbReference>
<evidence type="ECO:0000256" key="1">
    <source>
        <dbReference type="ARBA" id="ARBA00004448"/>
    </source>
</evidence>
<feature type="repeat" description="Solcar" evidence="9">
    <location>
        <begin position="41"/>
        <end position="134"/>
    </location>
</feature>
<dbReference type="Gene3D" id="1.50.40.10">
    <property type="entry name" value="Mitochondrial carrier domain"/>
    <property type="match status" value="1"/>
</dbReference>
<keyword evidence="2 10" id="KW-0813">Transport</keyword>
<keyword evidence="3 9" id="KW-0812">Transmembrane</keyword>
<dbReference type="AlphaFoldDB" id="A0A8J4USS3"/>
<feature type="transmembrane region" description="Helical" evidence="12">
    <location>
        <begin position="145"/>
        <end position="168"/>
    </location>
</feature>
<dbReference type="PANTHER" id="PTHR45829:SF4">
    <property type="entry name" value="MITOCHONDRIAL CARRIER PROTEIN RIM2"/>
    <property type="match status" value="1"/>
</dbReference>
<dbReference type="OrthoDB" id="269120at2759"/>
<evidence type="ECO:0000256" key="8">
    <source>
        <dbReference type="ARBA" id="ARBA00023136"/>
    </source>
</evidence>
<feature type="transmembrane region" description="Helical" evidence="12">
    <location>
        <begin position="43"/>
        <end position="64"/>
    </location>
</feature>
<evidence type="ECO:0000256" key="7">
    <source>
        <dbReference type="ARBA" id="ARBA00023128"/>
    </source>
</evidence>
<gene>
    <name evidence="13" type="ORF">CYY_004738</name>
</gene>
<evidence type="ECO:0000256" key="10">
    <source>
        <dbReference type="RuleBase" id="RU000488"/>
    </source>
</evidence>
<dbReference type="PROSITE" id="PS50920">
    <property type="entry name" value="SOLCAR"/>
    <property type="match status" value="3"/>
</dbReference>
<comment type="similarity">
    <text evidence="10">Belongs to the mitochondrial carrier (TC 2.A.29) family.</text>
</comment>
<evidence type="ECO:0008006" key="15">
    <source>
        <dbReference type="Google" id="ProtNLM"/>
    </source>
</evidence>
<keyword evidence="14" id="KW-1185">Reference proteome</keyword>
<accession>A0A8J4USS3</accession>
<dbReference type="GO" id="GO:0005743">
    <property type="term" value="C:mitochondrial inner membrane"/>
    <property type="evidence" value="ECO:0007669"/>
    <property type="project" value="UniProtKB-SubCell"/>
</dbReference>
<reference evidence="13" key="1">
    <citation type="submission" date="2020-01" db="EMBL/GenBank/DDBJ databases">
        <title>Development of genomics and gene disruption for Polysphondylium violaceum indicates a role for the polyketide synthase stlB in stalk morphogenesis.</title>
        <authorList>
            <person name="Narita B."/>
            <person name="Kawabe Y."/>
            <person name="Kin K."/>
            <person name="Saito T."/>
            <person name="Gibbs R."/>
            <person name="Kuspa A."/>
            <person name="Muzny D."/>
            <person name="Queller D."/>
            <person name="Richards S."/>
            <person name="Strassman J."/>
            <person name="Sucgang R."/>
            <person name="Worley K."/>
            <person name="Schaap P."/>
        </authorList>
    </citation>
    <scope>NUCLEOTIDE SEQUENCE</scope>
    <source>
        <strain evidence="13">QSvi11</strain>
    </source>
</reference>
<evidence type="ECO:0000313" key="14">
    <source>
        <dbReference type="Proteomes" id="UP000695562"/>
    </source>
</evidence>
<evidence type="ECO:0000256" key="11">
    <source>
        <dbReference type="SAM" id="MobiDB-lite"/>
    </source>
</evidence>
<dbReference type="SUPFAM" id="SSF103506">
    <property type="entry name" value="Mitochondrial carrier"/>
    <property type="match status" value="1"/>
</dbReference>
<feature type="repeat" description="Solcar" evidence="9">
    <location>
        <begin position="142"/>
        <end position="233"/>
    </location>
</feature>
<evidence type="ECO:0000313" key="13">
    <source>
        <dbReference type="EMBL" id="KAF2073951.1"/>
    </source>
</evidence>
<dbReference type="PRINTS" id="PR00926">
    <property type="entry name" value="MITOCARRIER"/>
</dbReference>
<dbReference type="InterPro" id="IPR018108">
    <property type="entry name" value="MCP_transmembrane"/>
</dbReference>
<comment type="caution">
    <text evidence="13">The sequence shown here is derived from an EMBL/GenBank/DDBJ whole genome shotgun (WGS) entry which is preliminary data.</text>
</comment>
<proteinExistence type="inferred from homology"/>
<keyword evidence="7" id="KW-0496">Mitochondrion</keyword>
<keyword evidence="4" id="KW-0677">Repeat</keyword>
<name>A0A8J4USS3_9MYCE</name>
<organism evidence="13 14">
    <name type="scientific">Polysphondylium violaceum</name>
    <dbReference type="NCBI Taxonomy" id="133409"/>
    <lineage>
        <taxon>Eukaryota</taxon>
        <taxon>Amoebozoa</taxon>
        <taxon>Evosea</taxon>
        <taxon>Eumycetozoa</taxon>
        <taxon>Dictyostelia</taxon>
        <taxon>Dictyosteliales</taxon>
        <taxon>Dictyosteliaceae</taxon>
        <taxon>Polysphondylium</taxon>
    </lineage>
</organism>
<evidence type="ECO:0000256" key="3">
    <source>
        <dbReference type="ARBA" id="ARBA00022692"/>
    </source>
</evidence>
<dbReference type="GO" id="GO:1990519">
    <property type="term" value="P:pyrimidine nucleotide import into mitochondrion"/>
    <property type="evidence" value="ECO:0007669"/>
    <property type="project" value="TreeGrafter"/>
</dbReference>
<keyword evidence="8 9" id="KW-0472">Membrane</keyword>
<dbReference type="EMBL" id="AJWJ01000173">
    <property type="protein sequence ID" value="KAF2073951.1"/>
    <property type="molecule type" value="Genomic_DNA"/>
</dbReference>
<evidence type="ECO:0000256" key="5">
    <source>
        <dbReference type="ARBA" id="ARBA00022792"/>
    </source>
</evidence>
<feature type="compositionally biased region" description="Low complexity" evidence="11">
    <location>
        <begin position="17"/>
        <end position="33"/>
    </location>
</feature>
<protein>
    <recommendedName>
        <fullName evidence="15">Mitochondrial substrate carrier family protein</fullName>
    </recommendedName>
</protein>
<evidence type="ECO:0000256" key="12">
    <source>
        <dbReference type="SAM" id="Phobius"/>
    </source>
</evidence>
<comment type="subcellular location">
    <subcellularLocation>
        <location evidence="1">Mitochondrion inner membrane</location>
        <topology evidence="1">Multi-pass membrane protein</topology>
    </subcellularLocation>
</comment>
<evidence type="ECO:0000256" key="9">
    <source>
        <dbReference type="PROSITE-ProRule" id="PRU00282"/>
    </source>
</evidence>
<keyword evidence="5" id="KW-0999">Mitochondrion inner membrane</keyword>
<evidence type="ECO:0000256" key="6">
    <source>
        <dbReference type="ARBA" id="ARBA00022989"/>
    </source>
</evidence>
<evidence type="ECO:0000256" key="2">
    <source>
        <dbReference type="ARBA" id="ARBA00022448"/>
    </source>
</evidence>
<dbReference type="InterPro" id="IPR049562">
    <property type="entry name" value="SLC25A33/36-like"/>
</dbReference>
<keyword evidence="6 12" id="KW-1133">Transmembrane helix</keyword>